<dbReference type="Proteomes" id="UP000646749">
    <property type="component" value="Unassembled WGS sequence"/>
</dbReference>
<proteinExistence type="predicted"/>
<dbReference type="InterPro" id="IPR010982">
    <property type="entry name" value="Lambda_DNA-bd_dom_sf"/>
</dbReference>
<keyword evidence="3" id="KW-1185">Reference proteome</keyword>
<dbReference type="Pfam" id="PF19054">
    <property type="entry name" value="DUF5753"/>
    <property type="match status" value="1"/>
</dbReference>
<name>A0ABQ4E2N1_9ACTN</name>
<dbReference type="EMBL" id="BONW01000017">
    <property type="protein sequence ID" value="GIG88959.1"/>
    <property type="molecule type" value="Genomic_DNA"/>
</dbReference>
<dbReference type="SUPFAM" id="SSF47413">
    <property type="entry name" value="lambda repressor-like DNA-binding domains"/>
    <property type="match status" value="1"/>
</dbReference>
<organism evidence="2 3">
    <name type="scientific">Plantactinospora endophytica</name>
    <dbReference type="NCBI Taxonomy" id="673535"/>
    <lineage>
        <taxon>Bacteria</taxon>
        <taxon>Bacillati</taxon>
        <taxon>Actinomycetota</taxon>
        <taxon>Actinomycetes</taxon>
        <taxon>Micromonosporales</taxon>
        <taxon>Micromonosporaceae</taxon>
        <taxon>Plantactinospora</taxon>
    </lineage>
</organism>
<evidence type="ECO:0000313" key="3">
    <source>
        <dbReference type="Proteomes" id="UP000646749"/>
    </source>
</evidence>
<gene>
    <name evidence="2" type="ORF">Pen02_38950</name>
</gene>
<dbReference type="Pfam" id="PF13560">
    <property type="entry name" value="HTH_31"/>
    <property type="match status" value="1"/>
</dbReference>
<dbReference type="PROSITE" id="PS50943">
    <property type="entry name" value="HTH_CROC1"/>
    <property type="match status" value="1"/>
</dbReference>
<reference evidence="2 3" key="1">
    <citation type="submission" date="2021-01" db="EMBL/GenBank/DDBJ databases">
        <title>Whole genome shotgun sequence of Plantactinospora endophytica NBRC 110450.</title>
        <authorList>
            <person name="Komaki H."/>
            <person name="Tamura T."/>
        </authorList>
    </citation>
    <scope>NUCLEOTIDE SEQUENCE [LARGE SCALE GENOMIC DNA]</scope>
    <source>
        <strain evidence="2 3">NBRC 110450</strain>
    </source>
</reference>
<dbReference type="CDD" id="cd00093">
    <property type="entry name" value="HTH_XRE"/>
    <property type="match status" value="1"/>
</dbReference>
<comment type="caution">
    <text evidence="2">The sequence shown here is derived from an EMBL/GenBank/DDBJ whole genome shotgun (WGS) entry which is preliminary data.</text>
</comment>
<accession>A0ABQ4E2N1</accession>
<evidence type="ECO:0000259" key="1">
    <source>
        <dbReference type="PROSITE" id="PS50943"/>
    </source>
</evidence>
<feature type="domain" description="HTH cro/C1-type" evidence="1">
    <location>
        <begin position="5"/>
        <end position="58"/>
    </location>
</feature>
<dbReference type="InterPro" id="IPR043917">
    <property type="entry name" value="DUF5753"/>
</dbReference>
<evidence type="ECO:0000313" key="2">
    <source>
        <dbReference type="EMBL" id="GIG88959.1"/>
    </source>
</evidence>
<dbReference type="Gene3D" id="1.10.260.40">
    <property type="entry name" value="lambda repressor-like DNA-binding domains"/>
    <property type="match status" value="1"/>
</dbReference>
<protein>
    <submittedName>
        <fullName evidence="2">Transcriptional regulator</fullName>
    </submittedName>
</protein>
<dbReference type="InterPro" id="IPR001387">
    <property type="entry name" value="Cro/C1-type_HTH"/>
</dbReference>
<sequence>MLRELRRRRKAANMSQEALGAKCFCSSSQISAIENGTAPLTLEHLRFVDAALETDGYFENAWDEMVKDYAEAVIWLREWIVLEREAAALRWYEQSFIPGIFQTEAYARATLGVGKLFTPDEIDKRVASRMERQSILSREKPPSLTVVLDQSVLERTVGRSGKLMAEQLDHLIVCAELPSVQVHVVPSDVGLYPGLAGSFIIATMEDNRQYGHLDHQIGADIIERPSDIANLTRSWEAVRSEALPNRQSLDLIKEVAKRWT</sequence>
<dbReference type="SMART" id="SM00530">
    <property type="entry name" value="HTH_XRE"/>
    <property type="match status" value="1"/>
</dbReference>